<organism evidence="2 3">
    <name type="scientific">Metabacillus niabensis</name>
    <dbReference type="NCBI Taxonomy" id="324854"/>
    <lineage>
        <taxon>Bacteria</taxon>
        <taxon>Bacillati</taxon>
        <taxon>Bacillota</taxon>
        <taxon>Bacilli</taxon>
        <taxon>Bacillales</taxon>
        <taxon>Bacillaceae</taxon>
        <taxon>Metabacillus</taxon>
    </lineage>
</organism>
<reference evidence="2 3" key="1">
    <citation type="submission" date="2023-07" db="EMBL/GenBank/DDBJ databases">
        <title>Genomic Encyclopedia of Type Strains, Phase IV (KMG-IV): sequencing the most valuable type-strain genomes for metagenomic binning, comparative biology and taxonomic classification.</title>
        <authorList>
            <person name="Goeker M."/>
        </authorList>
    </citation>
    <scope>NUCLEOTIDE SEQUENCE [LARGE SCALE GENOMIC DNA]</scope>
    <source>
        <strain evidence="2 3">DSM 17723</strain>
    </source>
</reference>
<gene>
    <name evidence="2" type="ORF">J2S02_004069</name>
</gene>
<keyword evidence="1" id="KW-0812">Transmembrane</keyword>
<dbReference type="RefSeq" id="WP_174880873.1">
    <property type="nucleotide sequence ID" value="NZ_CADEPK010000280.1"/>
</dbReference>
<proteinExistence type="predicted"/>
<evidence type="ECO:0000313" key="2">
    <source>
        <dbReference type="EMBL" id="MDQ0227722.1"/>
    </source>
</evidence>
<accession>A0ABT9Z7E4</accession>
<feature type="transmembrane region" description="Helical" evidence="1">
    <location>
        <begin position="37"/>
        <end position="55"/>
    </location>
</feature>
<dbReference type="Proteomes" id="UP001232245">
    <property type="component" value="Unassembled WGS sequence"/>
</dbReference>
<evidence type="ECO:0000313" key="3">
    <source>
        <dbReference type="Proteomes" id="UP001232245"/>
    </source>
</evidence>
<keyword evidence="1" id="KW-0472">Membrane</keyword>
<sequence>MKDFLIRAVSGIVILLFLLYVAPIFNIDWFQEGNPNRIFTVPIALVGGWLSFYFYKAIKKKS</sequence>
<evidence type="ECO:0000256" key="1">
    <source>
        <dbReference type="SAM" id="Phobius"/>
    </source>
</evidence>
<feature type="transmembrane region" description="Helical" evidence="1">
    <location>
        <begin position="5"/>
        <end position="25"/>
    </location>
</feature>
<protein>
    <submittedName>
        <fullName evidence="2">Uncharacterized protein</fullName>
    </submittedName>
</protein>
<name>A0ABT9Z7E4_9BACI</name>
<comment type="caution">
    <text evidence="2">The sequence shown here is derived from an EMBL/GenBank/DDBJ whole genome shotgun (WGS) entry which is preliminary data.</text>
</comment>
<dbReference type="EMBL" id="JAUSTZ010000011">
    <property type="protein sequence ID" value="MDQ0227722.1"/>
    <property type="molecule type" value="Genomic_DNA"/>
</dbReference>
<keyword evidence="3" id="KW-1185">Reference proteome</keyword>
<keyword evidence="1" id="KW-1133">Transmembrane helix</keyword>